<dbReference type="Proteomes" id="UP001059380">
    <property type="component" value="Chromosome"/>
</dbReference>
<name>A0A9J7BM96_9BACT</name>
<dbReference type="KEGG" id="orp:MOP44_24000"/>
<dbReference type="AlphaFoldDB" id="A0A9J7BM96"/>
<organism evidence="1 2">
    <name type="scientific">Occallatibacter riparius</name>
    <dbReference type="NCBI Taxonomy" id="1002689"/>
    <lineage>
        <taxon>Bacteria</taxon>
        <taxon>Pseudomonadati</taxon>
        <taxon>Acidobacteriota</taxon>
        <taxon>Terriglobia</taxon>
        <taxon>Terriglobales</taxon>
        <taxon>Acidobacteriaceae</taxon>
        <taxon>Occallatibacter</taxon>
    </lineage>
</organism>
<keyword evidence="2" id="KW-1185">Reference proteome</keyword>
<protein>
    <submittedName>
        <fullName evidence="1">Uncharacterized protein</fullName>
    </submittedName>
</protein>
<dbReference type="EMBL" id="CP093313">
    <property type="protein sequence ID" value="UWZ83617.1"/>
    <property type="molecule type" value="Genomic_DNA"/>
</dbReference>
<gene>
    <name evidence="1" type="ORF">MOP44_24000</name>
</gene>
<dbReference type="RefSeq" id="WP_260792952.1">
    <property type="nucleotide sequence ID" value="NZ_CP093313.1"/>
</dbReference>
<sequence>MLPDIHRKVMYAKYVLEKAITMQTDSNEMSYSISLLLIHDAAELLMLTVLDHLKITPAKKRDFLDFWTEIKPPDYATPPDKIPLDKLNRLRVALKHSGAIPNSHEVKNLTPRVRGFFENVLKMYCGTEYRDISLLDLVPNAEVRSLLVSARTKFAEGDKAQAMTDLKIALHKMENPSDQYLPFIDAPAQPNVSGDFGLRRYLADLHAFLDQCASKINAMTIGIDPVKYAEFMKAGPGVLWSMTGQPFVSHWSVTYDHVTEERFSSFIDFLVDYALKASDVYIPRPLRSALSQ</sequence>
<evidence type="ECO:0000313" key="2">
    <source>
        <dbReference type="Proteomes" id="UP001059380"/>
    </source>
</evidence>
<evidence type="ECO:0000313" key="1">
    <source>
        <dbReference type="EMBL" id="UWZ83617.1"/>
    </source>
</evidence>
<reference evidence="1" key="1">
    <citation type="submission" date="2021-04" db="EMBL/GenBank/DDBJ databases">
        <title>Phylogenetic analysis of Acidobacteriaceae.</title>
        <authorList>
            <person name="Qiu L."/>
            <person name="Zhang Q."/>
        </authorList>
    </citation>
    <scope>NUCLEOTIDE SEQUENCE</scope>
    <source>
        <strain evidence="1">DSM 25168</strain>
    </source>
</reference>
<proteinExistence type="predicted"/>
<accession>A0A9J7BM96</accession>